<organism evidence="4 5">
    <name type="scientific">Subdoligranulum variabile DSM 15176</name>
    <dbReference type="NCBI Taxonomy" id="411471"/>
    <lineage>
        <taxon>Bacteria</taxon>
        <taxon>Bacillati</taxon>
        <taxon>Bacillota</taxon>
        <taxon>Clostridia</taxon>
        <taxon>Eubacteriales</taxon>
        <taxon>Oscillospiraceae</taxon>
        <taxon>Subdoligranulum</taxon>
    </lineage>
</organism>
<evidence type="ECO:0000256" key="2">
    <source>
        <dbReference type="SAM" id="Phobius"/>
    </source>
</evidence>
<dbReference type="Proteomes" id="UP000003438">
    <property type="component" value="Unassembled WGS sequence"/>
</dbReference>
<keyword evidence="5" id="KW-1185">Reference proteome</keyword>
<accession>D1PPF8</accession>
<keyword evidence="2" id="KW-0472">Membrane</keyword>
<evidence type="ECO:0000313" key="5">
    <source>
        <dbReference type="Proteomes" id="UP000003438"/>
    </source>
</evidence>
<proteinExistence type="predicted"/>
<keyword evidence="2" id="KW-0812">Transmembrane</keyword>
<dbReference type="EMBL" id="ACBY02000026">
    <property type="protein sequence ID" value="EFB75420.1"/>
    <property type="molecule type" value="Genomic_DNA"/>
</dbReference>
<evidence type="ECO:0000256" key="3">
    <source>
        <dbReference type="SAM" id="SignalP"/>
    </source>
</evidence>
<evidence type="ECO:0008006" key="6">
    <source>
        <dbReference type="Google" id="ProtNLM"/>
    </source>
</evidence>
<feature type="compositionally biased region" description="Low complexity" evidence="1">
    <location>
        <begin position="174"/>
        <end position="210"/>
    </location>
</feature>
<protein>
    <recommendedName>
        <fullName evidence="6">Cohesin domain protein</fullName>
    </recommendedName>
</protein>
<feature type="chain" id="PRO_5003026495" description="Cohesin domain protein" evidence="3">
    <location>
        <begin position="24"/>
        <end position="305"/>
    </location>
</feature>
<feature type="signal peptide" evidence="3">
    <location>
        <begin position="1"/>
        <end position="23"/>
    </location>
</feature>
<gene>
    <name evidence="4" type="ORF">SUBVAR_06273</name>
</gene>
<dbReference type="OrthoDB" id="1850554at2"/>
<evidence type="ECO:0000256" key="1">
    <source>
        <dbReference type="SAM" id="MobiDB-lite"/>
    </source>
</evidence>
<sequence>MKKILATLLLGLALTVAALPAAAETSDGAVTMTATAQGASVRLELPAESVQGVKAMRLSFAVESTDPVQAEFAFDSALPGSVQQYRYDAATGRMNVYVAGGQELFPDGTASLGSIRVEAPAGSTATVRLVEDSLELVNGAFGRTAAPAVAPASVEVTLGSGEQTPAPEATQNPSGSSGSESTSAQTVQSTPTPTPAVTTTPVSTAAPAVSGQSSAPSNTTGSRKPTGSANQAAAEATPNPTEAPQSTVTPAPSEAPSATPAPATPEQAETTAAPATNLPLAVAIAVACLAVAVLIGIAVLRFRSR</sequence>
<keyword evidence="3" id="KW-0732">Signal</keyword>
<evidence type="ECO:0000313" key="4">
    <source>
        <dbReference type="EMBL" id="EFB75420.1"/>
    </source>
</evidence>
<feature type="compositionally biased region" description="Polar residues" evidence="1">
    <location>
        <begin position="211"/>
        <end position="228"/>
    </location>
</feature>
<feature type="transmembrane region" description="Helical" evidence="2">
    <location>
        <begin position="278"/>
        <end position="300"/>
    </location>
</feature>
<dbReference type="eggNOG" id="ENOG5033ASK">
    <property type="taxonomic scope" value="Bacteria"/>
</dbReference>
<keyword evidence="2" id="KW-1133">Transmembrane helix</keyword>
<feature type="compositionally biased region" description="Low complexity" evidence="1">
    <location>
        <begin position="229"/>
        <end position="270"/>
    </location>
</feature>
<dbReference type="HOGENOM" id="CLU_911918_0_0_9"/>
<dbReference type="RefSeq" id="WP_007047638.1">
    <property type="nucleotide sequence ID" value="NZ_GG704769.1"/>
</dbReference>
<reference evidence="4" key="1">
    <citation type="submission" date="2009-12" db="EMBL/GenBank/DDBJ databases">
        <authorList>
            <person name="Weinstock G."/>
            <person name="Sodergren E."/>
            <person name="Clifton S."/>
            <person name="Fulton L."/>
            <person name="Fulton B."/>
            <person name="Courtney L."/>
            <person name="Fronick C."/>
            <person name="Harrison M."/>
            <person name="Strong C."/>
            <person name="Farmer C."/>
            <person name="Delahaunty K."/>
            <person name="Markovic C."/>
            <person name="Hall O."/>
            <person name="Minx P."/>
            <person name="Tomlinson C."/>
            <person name="Mitreva M."/>
            <person name="Nelson J."/>
            <person name="Hou S."/>
            <person name="Wollam A."/>
            <person name="Pepin K.H."/>
            <person name="Johnson M."/>
            <person name="Bhonagiri V."/>
            <person name="Nash W.E."/>
            <person name="Warren W."/>
            <person name="Chinwalla A."/>
            <person name="Mardis E.R."/>
            <person name="Wilson R.K."/>
        </authorList>
    </citation>
    <scope>NUCLEOTIDE SEQUENCE [LARGE SCALE GENOMIC DNA]</scope>
    <source>
        <strain evidence="4">DSM 15176</strain>
    </source>
</reference>
<dbReference type="AlphaFoldDB" id="D1PPF8"/>
<dbReference type="STRING" id="411471.SUBVAR_06273"/>
<name>D1PPF8_9FIRM</name>
<feature type="region of interest" description="Disordered" evidence="1">
    <location>
        <begin position="159"/>
        <end position="270"/>
    </location>
</feature>
<comment type="caution">
    <text evidence="4">The sequence shown here is derived from an EMBL/GenBank/DDBJ whole genome shotgun (WGS) entry which is preliminary data.</text>
</comment>